<dbReference type="InterPro" id="IPR001849">
    <property type="entry name" value="PH_domain"/>
</dbReference>
<feature type="domain" description="SH2" evidence="4">
    <location>
        <begin position="215"/>
        <end position="301"/>
    </location>
</feature>
<dbReference type="GO" id="GO:0019901">
    <property type="term" value="F:protein kinase binding"/>
    <property type="evidence" value="ECO:0007669"/>
    <property type="project" value="TreeGrafter"/>
</dbReference>
<dbReference type="AlphaFoldDB" id="A0A6J8AEE5"/>
<feature type="compositionally biased region" description="Polar residues" evidence="3">
    <location>
        <begin position="579"/>
        <end position="591"/>
    </location>
</feature>
<dbReference type="Gene3D" id="3.30.505.10">
    <property type="entry name" value="SH2 domain"/>
    <property type="match status" value="1"/>
</dbReference>
<dbReference type="GO" id="GO:0007169">
    <property type="term" value="P:cell surface receptor protein tyrosine kinase signaling pathway"/>
    <property type="evidence" value="ECO:0007669"/>
    <property type="project" value="TreeGrafter"/>
</dbReference>
<dbReference type="GO" id="GO:0035591">
    <property type="term" value="F:signaling adaptor activity"/>
    <property type="evidence" value="ECO:0007669"/>
    <property type="project" value="InterPro"/>
</dbReference>
<feature type="compositionally biased region" description="Low complexity" evidence="3">
    <location>
        <begin position="367"/>
        <end position="384"/>
    </location>
</feature>
<reference evidence="6 7" key="1">
    <citation type="submission" date="2020-06" db="EMBL/GenBank/DDBJ databases">
        <authorList>
            <person name="Li R."/>
            <person name="Bekaert M."/>
        </authorList>
    </citation>
    <scope>NUCLEOTIDE SEQUENCE [LARGE SCALE GENOMIC DNA]</scope>
    <source>
        <strain evidence="7">wild</strain>
    </source>
</reference>
<dbReference type="SUPFAM" id="SSF50729">
    <property type="entry name" value="PH domain-like"/>
    <property type="match status" value="1"/>
</dbReference>
<dbReference type="InterPro" id="IPR011993">
    <property type="entry name" value="PH-like_dom_sf"/>
</dbReference>
<protein>
    <submittedName>
        <fullName evidence="6">Uncharacterized protein</fullName>
    </submittedName>
</protein>
<name>A0A6J8AEE5_MYTCO</name>
<dbReference type="Pfam" id="PF00017">
    <property type="entry name" value="SH2"/>
    <property type="match status" value="1"/>
</dbReference>
<dbReference type="Proteomes" id="UP000507470">
    <property type="component" value="Unassembled WGS sequence"/>
</dbReference>
<evidence type="ECO:0000313" key="7">
    <source>
        <dbReference type="Proteomes" id="UP000507470"/>
    </source>
</evidence>
<dbReference type="PANTHER" id="PTHR16186">
    <property type="entry name" value="SIGNAL-TRANSDUCING ADAPTOR PROTEIN-RELATED"/>
    <property type="match status" value="1"/>
</dbReference>
<feature type="region of interest" description="Disordered" evidence="3">
    <location>
        <begin position="523"/>
        <end position="622"/>
    </location>
</feature>
<evidence type="ECO:0000256" key="1">
    <source>
        <dbReference type="ARBA" id="ARBA00022999"/>
    </source>
</evidence>
<dbReference type="PROSITE" id="PS50003">
    <property type="entry name" value="PH_DOMAIN"/>
    <property type="match status" value="1"/>
</dbReference>
<organism evidence="6 7">
    <name type="scientific">Mytilus coruscus</name>
    <name type="common">Sea mussel</name>
    <dbReference type="NCBI Taxonomy" id="42192"/>
    <lineage>
        <taxon>Eukaryota</taxon>
        <taxon>Metazoa</taxon>
        <taxon>Spiralia</taxon>
        <taxon>Lophotrochozoa</taxon>
        <taxon>Mollusca</taxon>
        <taxon>Bivalvia</taxon>
        <taxon>Autobranchia</taxon>
        <taxon>Pteriomorphia</taxon>
        <taxon>Mytilida</taxon>
        <taxon>Mytiloidea</taxon>
        <taxon>Mytilidae</taxon>
        <taxon>Mytilinae</taxon>
        <taxon>Mytilus</taxon>
    </lineage>
</organism>
<dbReference type="SMART" id="SM00252">
    <property type="entry name" value="SH2"/>
    <property type="match status" value="1"/>
</dbReference>
<dbReference type="EMBL" id="CACVKT020001213">
    <property type="protein sequence ID" value="CAC5366104.1"/>
    <property type="molecule type" value="Genomic_DNA"/>
</dbReference>
<sequence length="765" mass="85768">MKEYRFHEGCLDHKWQSSYRRLWMVMKNNVIFIFRDRPFIPENHEGTLTIDPTTKFEVRPEKANNYKFILYTGNRRRINTFKSDKKSERDLWRGYIVGVARQKVPDDLDLPRDIINKIKQDVGNYHLLNGSDPPAQFDIVSQESNTENSPRQSMNSRKSNPNRKSVLSDDSGVISHRSHSRSSGSGSLTIDGVGGGPVMRHKFSNHQDDTVTPSWFFEACTREKAESYLAIAAERKYGDTLMRESNRFKQDGSYVISKRIVKQGRSSVEHYEVIRVERGYKIKVENQHEAMRNLTNVMNYFVTTSGTYGTNPLTTNRLSDYGMVEDPYNTGRLQPADTVADILNEPPPDYEEPVQSRPQLISRQGHKTVTPSSTKSSYSEESSVNYQQARHSYNTTRAASDYKVRAGKPSLDDIQTNIKAAAAIDMFDKTIDPFDEPARAEDYINLQDLQRQEDFPLFPAPPVPHTAMLPPPAPHQPIPTKSYVNDEPTIPPAPPPPRHERAKSVPNLAQQLQNAQLNPVLDKIADTNAPPPSVKHVPSAPLLPDNDTRGGVPTPQQLGLRKTDTTKPDPSKGAIMRSPVTNPISVPSPQQMGLRPVRKSVSLTNNQPDNKDVDPGVDPSHPGDVSSIKSKFEKIVNITPQKQLTGVGSVINQAPKPTACPNTSDHSYLNTQSQANSENPYDDAKTPVACGRQRSKSTPTISPEIREQLRVSRLAPEQSFMRHLNDMLGGQQQKKSTIPAIPGRISQNFIEDDDDLYEKLPETDG</sequence>
<accession>A0A6J8AEE5</accession>
<feature type="domain" description="PH" evidence="5">
    <location>
        <begin position="4"/>
        <end position="101"/>
    </location>
</feature>
<feature type="compositionally biased region" description="Basic and acidic residues" evidence="3">
    <location>
        <begin position="561"/>
        <end position="570"/>
    </location>
</feature>
<dbReference type="InterPro" id="IPR036860">
    <property type="entry name" value="SH2_dom_sf"/>
</dbReference>
<gene>
    <name evidence="6" type="ORF">MCOR_6532</name>
</gene>
<dbReference type="PANTHER" id="PTHR16186:SF12">
    <property type="entry name" value="F379 RETINA SPECIFIC PROTEIN"/>
    <property type="match status" value="1"/>
</dbReference>
<evidence type="ECO:0000259" key="4">
    <source>
        <dbReference type="PROSITE" id="PS50001"/>
    </source>
</evidence>
<evidence type="ECO:0000259" key="5">
    <source>
        <dbReference type="PROSITE" id="PS50003"/>
    </source>
</evidence>
<dbReference type="InterPro" id="IPR039111">
    <property type="entry name" value="STAP1/STAP2"/>
</dbReference>
<keyword evidence="1 2" id="KW-0727">SH2 domain</keyword>
<dbReference type="OrthoDB" id="6098386at2759"/>
<dbReference type="PROSITE" id="PS50001">
    <property type="entry name" value="SH2"/>
    <property type="match status" value="1"/>
</dbReference>
<evidence type="ECO:0000313" key="6">
    <source>
        <dbReference type="EMBL" id="CAC5366104.1"/>
    </source>
</evidence>
<proteinExistence type="predicted"/>
<feature type="region of interest" description="Disordered" evidence="3">
    <location>
        <begin position="671"/>
        <end position="700"/>
    </location>
</feature>
<dbReference type="CDD" id="cd00173">
    <property type="entry name" value="SH2"/>
    <property type="match status" value="1"/>
</dbReference>
<dbReference type="GO" id="GO:0050861">
    <property type="term" value="P:positive regulation of B cell receptor signaling pathway"/>
    <property type="evidence" value="ECO:0007669"/>
    <property type="project" value="TreeGrafter"/>
</dbReference>
<feature type="region of interest" description="Disordered" evidence="3">
    <location>
        <begin position="349"/>
        <end position="387"/>
    </location>
</feature>
<feature type="region of interest" description="Disordered" evidence="3">
    <location>
        <begin position="133"/>
        <end position="193"/>
    </location>
</feature>
<keyword evidence="7" id="KW-1185">Reference proteome</keyword>
<evidence type="ECO:0000256" key="3">
    <source>
        <dbReference type="SAM" id="MobiDB-lite"/>
    </source>
</evidence>
<dbReference type="SUPFAM" id="SSF55550">
    <property type="entry name" value="SH2 domain"/>
    <property type="match status" value="1"/>
</dbReference>
<dbReference type="Gene3D" id="2.30.29.30">
    <property type="entry name" value="Pleckstrin-homology domain (PH domain)/Phosphotyrosine-binding domain (PTB)"/>
    <property type="match status" value="1"/>
</dbReference>
<feature type="region of interest" description="Disordered" evidence="3">
    <location>
        <begin position="473"/>
        <end position="504"/>
    </location>
</feature>
<evidence type="ECO:0000256" key="2">
    <source>
        <dbReference type="PROSITE-ProRule" id="PRU00191"/>
    </source>
</evidence>
<feature type="compositionally biased region" description="Polar residues" evidence="3">
    <location>
        <begin position="139"/>
        <end position="165"/>
    </location>
</feature>
<feature type="region of interest" description="Disordered" evidence="3">
    <location>
        <begin position="728"/>
        <end position="765"/>
    </location>
</feature>
<dbReference type="InterPro" id="IPR000980">
    <property type="entry name" value="SH2"/>
</dbReference>